<comment type="caution">
    <text evidence="6">The sequence shown here is derived from an EMBL/GenBank/DDBJ whole genome shotgun (WGS) entry which is preliminary data.</text>
</comment>
<dbReference type="PANTHER" id="PTHR43184:SF30">
    <property type="entry name" value="MFS DOMAIN-CONTAINING PROTEIN"/>
    <property type="match status" value="1"/>
</dbReference>
<dbReference type="AlphaFoldDB" id="A0AAV2AYV5"/>
<dbReference type="Proteomes" id="UP001497382">
    <property type="component" value="Unassembled WGS sequence"/>
</dbReference>
<evidence type="ECO:0000313" key="6">
    <source>
        <dbReference type="EMBL" id="CAL1289210.1"/>
    </source>
</evidence>
<evidence type="ECO:0000256" key="1">
    <source>
        <dbReference type="ARBA" id="ARBA00004141"/>
    </source>
</evidence>
<evidence type="ECO:0000313" key="7">
    <source>
        <dbReference type="Proteomes" id="UP001497382"/>
    </source>
</evidence>
<protein>
    <submittedName>
        <fullName evidence="6">Uncharacterized protein</fullName>
    </submittedName>
</protein>
<evidence type="ECO:0000256" key="5">
    <source>
        <dbReference type="SAM" id="Phobius"/>
    </source>
</evidence>
<keyword evidence="7" id="KW-1185">Reference proteome</keyword>
<feature type="transmembrane region" description="Helical" evidence="5">
    <location>
        <begin position="35"/>
        <end position="58"/>
    </location>
</feature>
<comment type="subcellular location">
    <subcellularLocation>
        <location evidence="1">Membrane</location>
        <topology evidence="1">Multi-pass membrane protein</topology>
    </subcellularLocation>
</comment>
<dbReference type="InterPro" id="IPR036259">
    <property type="entry name" value="MFS_trans_sf"/>
</dbReference>
<keyword evidence="3 5" id="KW-1133">Transmembrane helix</keyword>
<keyword evidence="2 5" id="KW-0812">Transmembrane</keyword>
<organism evidence="6 7">
    <name type="scientific">Larinioides sclopetarius</name>
    <dbReference type="NCBI Taxonomy" id="280406"/>
    <lineage>
        <taxon>Eukaryota</taxon>
        <taxon>Metazoa</taxon>
        <taxon>Ecdysozoa</taxon>
        <taxon>Arthropoda</taxon>
        <taxon>Chelicerata</taxon>
        <taxon>Arachnida</taxon>
        <taxon>Araneae</taxon>
        <taxon>Araneomorphae</taxon>
        <taxon>Entelegynae</taxon>
        <taxon>Araneoidea</taxon>
        <taxon>Araneidae</taxon>
        <taxon>Larinioides</taxon>
    </lineage>
</organism>
<evidence type="ECO:0000256" key="2">
    <source>
        <dbReference type="ARBA" id="ARBA00022692"/>
    </source>
</evidence>
<evidence type="ECO:0000256" key="3">
    <source>
        <dbReference type="ARBA" id="ARBA00022989"/>
    </source>
</evidence>
<evidence type="ECO:0000256" key="4">
    <source>
        <dbReference type="ARBA" id="ARBA00023136"/>
    </source>
</evidence>
<keyword evidence="4 5" id="KW-0472">Membrane</keyword>
<dbReference type="Gene3D" id="1.20.1250.20">
    <property type="entry name" value="MFS general substrate transporter like domains"/>
    <property type="match status" value="1"/>
</dbReference>
<reference evidence="6 7" key="1">
    <citation type="submission" date="2024-04" db="EMBL/GenBank/DDBJ databases">
        <authorList>
            <person name="Rising A."/>
            <person name="Reimegard J."/>
            <person name="Sonavane S."/>
            <person name="Akerstrom W."/>
            <person name="Nylinder S."/>
            <person name="Hedman E."/>
            <person name="Kallberg Y."/>
        </authorList>
    </citation>
    <scope>NUCLEOTIDE SEQUENCE [LARGE SCALE GENOMIC DNA]</scope>
</reference>
<dbReference type="PANTHER" id="PTHR43184">
    <property type="entry name" value="MAJOR FACILITATOR SUPERFAMILY TRANSPORTER 16, ISOFORM B"/>
    <property type="match status" value="1"/>
</dbReference>
<gene>
    <name evidence="6" type="ORF">LARSCL_LOCUS15798</name>
</gene>
<dbReference type="GO" id="GO:0016020">
    <property type="term" value="C:membrane"/>
    <property type="evidence" value="ECO:0007669"/>
    <property type="project" value="UniProtKB-SubCell"/>
</dbReference>
<sequence length="116" mass="12611">MIAGLFVEAPYILLSTSISVDLGSHSIMRRGHRGLATIAAIIEGTGAVGATVGPIIIVELAEREKWVNTLLLMIGMEVLAALCLARIAYKDYQAATLRMSLGDYWFKGVKEVFQNE</sequence>
<accession>A0AAV2AYV5</accession>
<proteinExistence type="predicted"/>
<dbReference type="EMBL" id="CAXIEN010000245">
    <property type="protein sequence ID" value="CAL1289210.1"/>
    <property type="molecule type" value="Genomic_DNA"/>
</dbReference>
<name>A0AAV2AYV5_9ARAC</name>
<feature type="transmembrane region" description="Helical" evidence="5">
    <location>
        <begin position="70"/>
        <end position="89"/>
    </location>
</feature>